<keyword evidence="2" id="KW-1185">Reference proteome</keyword>
<dbReference type="Proteomes" id="UP001138686">
    <property type="component" value="Unassembled WGS sequence"/>
</dbReference>
<gene>
    <name evidence="1" type="ORF">KXJ69_08900</name>
</gene>
<dbReference type="EMBL" id="JAHWDP010000003">
    <property type="protein sequence ID" value="MBW2938221.1"/>
    <property type="molecule type" value="Genomic_DNA"/>
</dbReference>
<accession>A0A9X1K0A0</accession>
<evidence type="ECO:0000313" key="1">
    <source>
        <dbReference type="EMBL" id="MBW2938221.1"/>
    </source>
</evidence>
<sequence>MKITLLFLFVFTLGYSQNPDTTIVFDLGYAVENNWLHLEVMGYENSTHYTKPLQAKFTNTLKKPLRFSIPNGQIFRAEDSTVQDIVMVKEELIALKVGETKELPLYGMCIELSNSGNNLETKFYLDGKAEEKLLKLTQEIEKRKDFNTLGQYAVWTLTDDEDLTSISGFDESEALHLKTFVANLLGVPVPLHDPNDYTTNYHNDNLIKRAAESKFKFTFSEDSAVSIAMFDENNMVVRELYNNPNVKAGYHELDFKFDVSVYQNKAYYVRMIVDEEIKINMKMEPRG</sequence>
<evidence type="ECO:0000313" key="2">
    <source>
        <dbReference type="Proteomes" id="UP001138686"/>
    </source>
</evidence>
<protein>
    <submittedName>
        <fullName evidence="1">Uncharacterized protein</fullName>
    </submittedName>
</protein>
<organism evidence="1 2">
    <name type="scientific">Halomarinibacterium sedimenti</name>
    <dbReference type="NCBI Taxonomy" id="2857106"/>
    <lineage>
        <taxon>Bacteria</taxon>
        <taxon>Pseudomonadati</taxon>
        <taxon>Bacteroidota</taxon>
        <taxon>Flavobacteriia</taxon>
        <taxon>Flavobacteriales</taxon>
        <taxon>Flavobacteriaceae</taxon>
        <taxon>Halomarinibacterium</taxon>
    </lineage>
</organism>
<comment type="caution">
    <text evidence="1">The sequence shown here is derived from an EMBL/GenBank/DDBJ whole genome shotgun (WGS) entry which is preliminary data.</text>
</comment>
<proteinExistence type="predicted"/>
<reference evidence="1" key="1">
    <citation type="submission" date="2021-07" db="EMBL/GenBank/DDBJ databases">
        <title>Aureisphaera sp. CAU 1614 isolated from sea sediment.</title>
        <authorList>
            <person name="Kim W."/>
        </authorList>
    </citation>
    <scope>NUCLEOTIDE SEQUENCE</scope>
    <source>
        <strain evidence="1">CAU 1614</strain>
    </source>
</reference>
<name>A0A9X1K0A0_9FLAO</name>
<dbReference type="AlphaFoldDB" id="A0A9X1K0A0"/>
<dbReference type="RefSeq" id="WP_219052738.1">
    <property type="nucleotide sequence ID" value="NZ_JAHWDP010000003.1"/>
</dbReference>